<dbReference type="EMBL" id="JMTM01000035">
    <property type="protein sequence ID" value="OAZ04245.1"/>
    <property type="molecule type" value="Genomic_DNA"/>
</dbReference>
<dbReference type="AlphaFoldDB" id="A0A199XRI5"/>
<evidence type="ECO:0000313" key="1">
    <source>
        <dbReference type="EMBL" id="OAZ04245.1"/>
    </source>
</evidence>
<accession>A0A199XRI5</accession>
<organism evidence="1 2">
    <name type="scientific">Flavobacterium succinicans</name>
    <dbReference type="NCBI Taxonomy" id="29536"/>
    <lineage>
        <taxon>Bacteria</taxon>
        <taxon>Pseudomonadati</taxon>
        <taxon>Bacteroidota</taxon>
        <taxon>Flavobacteriia</taxon>
        <taxon>Flavobacteriales</taxon>
        <taxon>Flavobacteriaceae</taxon>
        <taxon>Flavobacterium</taxon>
    </lineage>
</organism>
<evidence type="ECO:0000313" key="2">
    <source>
        <dbReference type="Proteomes" id="UP000093807"/>
    </source>
</evidence>
<dbReference type="RefSeq" id="WP_064715066.1">
    <property type="nucleotide sequence ID" value="NZ_JMTM01000035.1"/>
</dbReference>
<keyword evidence="2" id="KW-1185">Reference proteome</keyword>
<sequence length="273" mass="31861">MSYSAFVNCTCFQKGKTTPPPHQEYVQFADDGLNINLPNELLDDNEDLYFEMYSEFDKWRSTACPHEDMEYCYENLSNISGMAAFRSFIHQKDNFPVLKKILPNSNGGCMPAIMAKELLTELEILENQNEVENKIYLIQKNNNNIKAICNEDDFTIFAFFDKVYKYGLDANGFFMLRTDIENNEEVHYEVFRSKYFSIRKSNLSGDIVVVDEKTARRYRSGMVLTNPGENSEQVYYIVEKRQVETNNYYQYLIEPLKKLAQASLETGNPIHWC</sequence>
<protein>
    <submittedName>
        <fullName evidence="1">Uncharacterized protein</fullName>
    </submittedName>
</protein>
<proteinExistence type="predicted"/>
<comment type="caution">
    <text evidence="1">The sequence shown here is derived from an EMBL/GenBank/DDBJ whole genome shotgun (WGS) entry which is preliminary data.</text>
</comment>
<gene>
    <name evidence="1" type="ORF">FLB_12390</name>
</gene>
<name>A0A199XRI5_9FLAO</name>
<dbReference type="PATRIC" id="fig|29536.5.peg.1306"/>
<dbReference type="Proteomes" id="UP000093807">
    <property type="component" value="Unassembled WGS sequence"/>
</dbReference>
<dbReference type="OrthoDB" id="1454689at2"/>
<reference evidence="1 2" key="1">
    <citation type="submission" date="2016-06" db="EMBL/GenBank/DDBJ databases">
        <title>Draft genome sequence of Flavobacterium succinicans strain DD5b.</title>
        <authorList>
            <person name="Poehlein A."/>
            <person name="Daniel R."/>
            <person name="Simeonova D.D."/>
        </authorList>
    </citation>
    <scope>NUCLEOTIDE SEQUENCE [LARGE SCALE GENOMIC DNA]</scope>
    <source>
        <strain evidence="1 2">DD5b</strain>
    </source>
</reference>